<comment type="similarity">
    <text evidence="3 7">Belongs to the NAD(P)-dependent epimerase/dehydratase family. dTDP-glucose dehydratase subfamily.</text>
</comment>
<evidence type="ECO:0000256" key="5">
    <source>
        <dbReference type="ARBA" id="ARBA00023027"/>
    </source>
</evidence>
<dbReference type="GO" id="GO:0009225">
    <property type="term" value="P:nucleotide-sugar metabolic process"/>
    <property type="evidence" value="ECO:0007669"/>
    <property type="project" value="InterPro"/>
</dbReference>
<comment type="catalytic activity">
    <reaction evidence="1 7">
        <text>dTDP-alpha-D-glucose = dTDP-4-dehydro-6-deoxy-alpha-D-glucose + H2O</text>
        <dbReference type="Rhea" id="RHEA:17221"/>
        <dbReference type="ChEBI" id="CHEBI:15377"/>
        <dbReference type="ChEBI" id="CHEBI:57477"/>
        <dbReference type="ChEBI" id="CHEBI:57649"/>
        <dbReference type="EC" id="4.2.1.46"/>
    </reaction>
</comment>
<dbReference type="Pfam" id="PF16363">
    <property type="entry name" value="GDP_Man_Dehyd"/>
    <property type="match status" value="1"/>
</dbReference>
<evidence type="ECO:0000256" key="2">
    <source>
        <dbReference type="ARBA" id="ARBA00001911"/>
    </source>
</evidence>
<feature type="domain" description="NAD(P)-binding" evidence="8">
    <location>
        <begin position="4"/>
        <end position="308"/>
    </location>
</feature>
<dbReference type="EC" id="4.2.1.46" evidence="4 7"/>
<dbReference type="InterPro" id="IPR005888">
    <property type="entry name" value="dTDP_Gluc_deHydtase"/>
</dbReference>
<evidence type="ECO:0000259" key="8">
    <source>
        <dbReference type="Pfam" id="PF16363"/>
    </source>
</evidence>
<organism evidence="9">
    <name type="scientific">Fervidobacterium pennivorans</name>
    <dbReference type="NCBI Taxonomy" id="93466"/>
    <lineage>
        <taxon>Bacteria</taxon>
        <taxon>Thermotogati</taxon>
        <taxon>Thermotogota</taxon>
        <taxon>Thermotogae</taxon>
        <taxon>Thermotogales</taxon>
        <taxon>Fervidobacteriaceae</taxon>
        <taxon>Fervidobacterium</taxon>
    </lineage>
</organism>
<dbReference type="AlphaFoldDB" id="A0A7V4CNK4"/>
<dbReference type="Gene3D" id="3.40.50.720">
    <property type="entry name" value="NAD(P)-binding Rossmann-like Domain"/>
    <property type="match status" value="1"/>
</dbReference>
<dbReference type="GO" id="GO:0008460">
    <property type="term" value="F:dTDP-glucose 4,6-dehydratase activity"/>
    <property type="evidence" value="ECO:0007669"/>
    <property type="project" value="UniProtKB-EC"/>
</dbReference>
<comment type="caution">
    <text evidence="9">The sequence shown here is derived from an EMBL/GenBank/DDBJ whole genome shotgun (WGS) entry which is preliminary data.</text>
</comment>
<evidence type="ECO:0000256" key="3">
    <source>
        <dbReference type="ARBA" id="ARBA00008178"/>
    </source>
</evidence>
<name>A0A7V4CNK4_FERPE</name>
<comment type="cofactor">
    <cofactor evidence="2 7">
        <name>NAD(+)</name>
        <dbReference type="ChEBI" id="CHEBI:57540"/>
    </cofactor>
</comment>
<evidence type="ECO:0000256" key="4">
    <source>
        <dbReference type="ARBA" id="ARBA00011990"/>
    </source>
</evidence>
<dbReference type="InterPro" id="IPR036291">
    <property type="entry name" value="NAD(P)-bd_dom_sf"/>
</dbReference>
<keyword evidence="6 7" id="KW-0456">Lyase</keyword>
<sequence length="342" mass="39362">MTVLVTGGAGFIGSNFIHYLVEKHPSYRVVCLDKLTYAGNLANLKGILGRDNFRFVKGDICDKELVYQIFEEERPDMVVNFAAESHVDRSIENPDIFLKTNVIGTQVLLDACRKYGVRRFHQISTDEVYGDLPLDRPDLKFTENSPLKPSSPYSASKAAADLLVLSYHKTYNIPVTISRCSNNYGPYQFPEKLIPLMIINALQDKPLPIYGDGRNVRDWIHVRDHCEAIDLILHKGKEGEIYNVGGNNERSNIEVVRTILKEIGKSESLIKFVKDRPGHDRRYALDITKIKEELGWAPSISFEEGLKSTIKWYLENRDWWEEIINGEYMNYYQRMYSERLGE</sequence>
<keyword evidence="5" id="KW-0520">NAD</keyword>
<dbReference type="InterPro" id="IPR016040">
    <property type="entry name" value="NAD(P)-bd_dom"/>
</dbReference>
<reference evidence="9" key="1">
    <citation type="journal article" date="2020" name="mSystems">
        <title>Genome- and Community-Level Interaction Insights into Carbon Utilization and Element Cycling Functions of Hydrothermarchaeota in Hydrothermal Sediment.</title>
        <authorList>
            <person name="Zhou Z."/>
            <person name="Liu Y."/>
            <person name="Xu W."/>
            <person name="Pan J."/>
            <person name="Luo Z.H."/>
            <person name="Li M."/>
        </authorList>
    </citation>
    <scope>NUCLEOTIDE SEQUENCE [LARGE SCALE GENOMIC DNA]</scope>
    <source>
        <strain evidence="9">SpSt-640</strain>
    </source>
</reference>
<dbReference type="PANTHER" id="PTHR43000">
    <property type="entry name" value="DTDP-D-GLUCOSE 4,6-DEHYDRATASE-RELATED"/>
    <property type="match status" value="1"/>
</dbReference>
<dbReference type="SUPFAM" id="SSF51735">
    <property type="entry name" value="NAD(P)-binding Rossmann-fold domains"/>
    <property type="match status" value="1"/>
</dbReference>
<dbReference type="NCBIfam" id="TIGR01181">
    <property type="entry name" value="dTDP_gluc_dehyt"/>
    <property type="match status" value="1"/>
</dbReference>
<proteinExistence type="inferred from homology"/>
<dbReference type="Gene3D" id="3.90.25.10">
    <property type="entry name" value="UDP-galactose 4-epimerase, domain 1"/>
    <property type="match status" value="1"/>
</dbReference>
<evidence type="ECO:0000256" key="7">
    <source>
        <dbReference type="RuleBase" id="RU004473"/>
    </source>
</evidence>
<dbReference type="CDD" id="cd05246">
    <property type="entry name" value="dTDP_GD_SDR_e"/>
    <property type="match status" value="1"/>
</dbReference>
<dbReference type="EMBL" id="DTBH01000135">
    <property type="protein sequence ID" value="HGQ77508.1"/>
    <property type="molecule type" value="Genomic_DNA"/>
</dbReference>
<accession>A0A7V4CNK4</accession>
<evidence type="ECO:0000256" key="6">
    <source>
        <dbReference type="ARBA" id="ARBA00023239"/>
    </source>
</evidence>
<dbReference type="FunFam" id="3.40.50.720:FF:000304">
    <property type="entry name" value="UDP-glucose 4,6-dehydratase"/>
    <property type="match status" value="1"/>
</dbReference>
<protein>
    <recommendedName>
        <fullName evidence="4 7">dTDP-glucose 4,6-dehydratase</fullName>
        <ecNumber evidence="4 7">4.2.1.46</ecNumber>
    </recommendedName>
</protein>
<evidence type="ECO:0000256" key="1">
    <source>
        <dbReference type="ARBA" id="ARBA00001539"/>
    </source>
</evidence>
<evidence type="ECO:0000313" key="9">
    <source>
        <dbReference type="EMBL" id="HGQ77508.1"/>
    </source>
</evidence>
<gene>
    <name evidence="9" type="primary">rfbB</name>
    <name evidence="9" type="ORF">ENU12_06360</name>
</gene>